<evidence type="ECO:0000313" key="9">
    <source>
        <dbReference type="EMBL" id="ETW15250.1"/>
    </source>
</evidence>
<keyword evidence="5" id="KW-0143">Chaperone</keyword>
<sequence>MRIHCFSFVLLYFLFVNNVNCLLKKVLHHFYCNNENCYDILGVNEKASLDEIKFSYFWLLKKVEKNHDREKKKRIVKAFNVLVNKSTKKYYDYYLKYPNSFLNLVYLNMYIFYKLFKIICILLLIGLLLCVFQYIHNKYELKRVIQKSSKNKAFKKEVQNRISSQHPGFMNYDIKKKKKIEEQIEEEVVQEIVMINNQKTKKLLLADLIIVKLLFLPKQLWFYIIWNIKWVIKYNILNEDYDEHDKIYITRKYMNISMDKWNTLNPEEKKNYLKKELWMKAKQEEFLQEIKERDRLNKISSAKYKKQIRMKKKGLSFNYND</sequence>
<protein>
    <recommendedName>
        <fullName evidence="8">J domain-containing protein</fullName>
    </recommendedName>
</protein>
<evidence type="ECO:0000256" key="4">
    <source>
        <dbReference type="ARBA" id="ARBA00023136"/>
    </source>
</evidence>
<dbReference type="PROSITE" id="PS50076">
    <property type="entry name" value="DNAJ_2"/>
    <property type="match status" value="1"/>
</dbReference>
<evidence type="ECO:0000313" key="10">
    <source>
        <dbReference type="Proteomes" id="UP000030690"/>
    </source>
</evidence>
<feature type="transmembrane region" description="Helical" evidence="6">
    <location>
        <begin position="111"/>
        <end position="135"/>
    </location>
</feature>
<dbReference type="AlphaFoldDB" id="A0A024UZ59"/>
<organism evidence="9 10">
    <name type="scientific">Plasmodium falciparum Vietnam Oak-Knoll</name>
    <name type="common">FVO</name>
    <dbReference type="NCBI Taxonomy" id="1036723"/>
    <lineage>
        <taxon>Eukaryota</taxon>
        <taxon>Sar</taxon>
        <taxon>Alveolata</taxon>
        <taxon>Apicomplexa</taxon>
        <taxon>Aconoidasida</taxon>
        <taxon>Haemosporida</taxon>
        <taxon>Plasmodiidae</taxon>
        <taxon>Plasmodium</taxon>
        <taxon>Plasmodium (Laverania)</taxon>
    </lineage>
</organism>
<keyword evidence="7" id="KW-0732">Signal</keyword>
<feature type="signal peptide" evidence="7">
    <location>
        <begin position="1"/>
        <end position="21"/>
    </location>
</feature>
<dbReference type="PANTHER" id="PTHR44176">
    <property type="entry name" value="DNAJ HOMOLOG SUBFAMILY C MEMBER 25"/>
    <property type="match status" value="1"/>
</dbReference>
<evidence type="ECO:0000256" key="1">
    <source>
        <dbReference type="ARBA" id="ARBA00004141"/>
    </source>
</evidence>
<keyword evidence="2 6" id="KW-0812">Transmembrane</keyword>
<accession>A0A024UZ59</accession>
<evidence type="ECO:0000256" key="5">
    <source>
        <dbReference type="ARBA" id="ARBA00023186"/>
    </source>
</evidence>
<evidence type="ECO:0000256" key="7">
    <source>
        <dbReference type="SAM" id="SignalP"/>
    </source>
</evidence>
<proteinExistence type="predicted"/>
<evidence type="ECO:0000259" key="8">
    <source>
        <dbReference type="PROSITE" id="PS50076"/>
    </source>
</evidence>
<feature type="transmembrane region" description="Helical" evidence="6">
    <location>
        <begin position="204"/>
        <end position="226"/>
    </location>
</feature>
<dbReference type="InterPro" id="IPR001623">
    <property type="entry name" value="DnaJ_domain"/>
</dbReference>
<reference evidence="9 10" key="2">
    <citation type="submission" date="2013-02" db="EMBL/GenBank/DDBJ databases">
        <title>The Genome Sequence of Plasmodium falciparum Vietnam Oak-Knoll (FVO).</title>
        <authorList>
            <consortium name="The Broad Institute Genome Sequencing Platform"/>
            <consortium name="The Broad Institute Genome Sequencing Center for Infectious Disease"/>
            <person name="Neafsey D."/>
            <person name="Cheeseman I."/>
            <person name="Volkman S."/>
            <person name="Adams J."/>
            <person name="Walker B."/>
            <person name="Young S.K."/>
            <person name="Zeng Q."/>
            <person name="Gargeya S."/>
            <person name="Fitzgerald M."/>
            <person name="Haas B."/>
            <person name="Abouelleil A."/>
            <person name="Alvarado L."/>
            <person name="Arachchi H.M."/>
            <person name="Berlin A.M."/>
            <person name="Chapman S.B."/>
            <person name="Dewar J."/>
            <person name="Goldberg J."/>
            <person name="Griggs A."/>
            <person name="Gujja S."/>
            <person name="Hansen M."/>
            <person name="Howarth C."/>
            <person name="Imamovic A."/>
            <person name="Larimer J."/>
            <person name="McCowan C."/>
            <person name="Murphy C."/>
            <person name="Neiman D."/>
            <person name="Pearson M."/>
            <person name="Priest M."/>
            <person name="Roberts A."/>
            <person name="Saif S."/>
            <person name="Shea T."/>
            <person name="Sisk P."/>
            <person name="Sykes S."/>
            <person name="Wortman J."/>
            <person name="Nusbaum C."/>
            <person name="Birren B."/>
        </authorList>
    </citation>
    <scope>NUCLEOTIDE SEQUENCE [LARGE SCALE GENOMIC DNA]</scope>
    <source>
        <strain evidence="10">Vietnam Oak-Knoll (FVO)</strain>
    </source>
</reference>
<keyword evidence="4 6" id="KW-0472">Membrane</keyword>
<gene>
    <name evidence="9" type="ORF">PFFVO_05544</name>
</gene>
<dbReference type="InterPro" id="IPR044632">
    <property type="entry name" value="DNAJC25-like"/>
</dbReference>
<dbReference type="Pfam" id="PF00226">
    <property type="entry name" value="DnaJ"/>
    <property type="match status" value="1"/>
</dbReference>
<evidence type="ECO:0000256" key="3">
    <source>
        <dbReference type="ARBA" id="ARBA00022989"/>
    </source>
</evidence>
<dbReference type="SUPFAM" id="SSF46565">
    <property type="entry name" value="Chaperone J-domain"/>
    <property type="match status" value="1"/>
</dbReference>
<dbReference type="Proteomes" id="UP000030690">
    <property type="component" value="Unassembled WGS sequence"/>
</dbReference>
<dbReference type="PANTHER" id="PTHR44176:SF1">
    <property type="entry name" value="DNAJ HOMOLOG SUBFAMILY C MEMBER 25"/>
    <property type="match status" value="1"/>
</dbReference>
<evidence type="ECO:0000256" key="2">
    <source>
        <dbReference type="ARBA" id="ARBA00022692"/>
    </source>
</evidence>
<evidence type="ECO:0000256" key="6">
    <source>
        <dbReference type="SAM" id="Phobius"/>
    </source>
</evidence>
<dbReference type="EMBL" id="KI925184">
    <property type="protein sequence ID" value="ETW15250.1"/>
    <property type="molecule type" value="Genomic_DNA"/>
</dbReference>
<feature type="chain" id="PRO_5001538568" description="J domain-containing protein" evidence="7">
    <location>
        <begin position="22"/>
        <end position="321"/>
    </location>
</feature>
<dbReference type="SMART" id="SM00271">
    <property type="entry name" value="DnaJ"/>
    <property type="match status" value="1"/>
</dbReference>
<dbReference type="Gene3D" id="1.10.287.110">
    <property type="entry name" value="DnaJ domain"/>
    <property type="match status" value="1"/>
</dbReference>
<name>A0A024UZ59_PLAFA</name>
<keyword evidence="3 6" id="KW-1133">Transmembrane helix</keyword>
<dbReference type="CDD" id="cd06257">
    <property type="entry name" value="DnaJ"/>
    <property type="match status" value="1"/>
</dbReference>
<dbReference type="GO" id="GO:0006457">
    <property type="term" value="P:protein folding"/>
    <property type="evidence" value="ECO:0007669"/>
    <property type="project" value="InterPro"/>
</dbReference>
<feature type="domain" description="J" evidence="8">
    <location>
        <begin position="36"/>
        <end position="95"/>
    </location>
</feature>
<dbReference type="GO" id="GO:0005789">
    <property type="term" value="C:endoplasmic reticulum membrane"/>
    <property type="evidence" value="ECO:0007669"/>
    <property type="project" value="TreeGrafter"/>
</dbReference>
<dbReference type="InterPro" id="IPR036869">
    <property type="entry name" value="J_dom_sf"/>
</dbReference>
<reference evidence="9 10" key="1">
    <citation type="submission" date="2013-02" db="EMBL/GenBank/DDBJ databases">
        <title>The Genome Annotation of Plasmodium falciparum Vietnam Oak-Knoll (FVO).</title>
        <authorList>
            <consortium name="The Broad Institute Genome Sequencing Platform"/>
            <consortium name="The Broad Institute Genome Sequencing Center for Infectious Disease"/>
            <person name="Neafsey D."/>
            <person name="Hoffman S."/>
            <person name="Volkman S."/>
            <person name="Rosenthal P."/>
            <person name="Walker B."/>
            <person name="Young S.K."/>
            <person name="Zeng Q."/>
            <person name="Gargeya S."/>
            <person name="Fitzgerald M."/>
            <person name="Haas B."/>
            <person name="Abouelleil A."/>
            <person name="Allen A.W."/>
            <person name="Alvarado L."/>
            <person name="Arachchi H.M."/>
            <person name="Berlin A.M."/>
            <person name="Chapman S.B."/>
            <person name="Gainer-Dewar J."/>
            <person name="Goldberg J."/>
            <person name="Griggs A."/>
            <person name="Gujja S."/>
            <person name="Hansen M."/>
            <person name="Howarth C."/>
            <person name="Imamovic A."/>
            <person name="Ireland A."/>
            <person name="Larimer J."/>
            <person name="McCowan C."/>
            <person name="Murphy C."/>
            <person name="Pearson M."/>
            <person name="Poon T.W."/>
            <person name="Priest M."/>
            <person name="Roberts A."/>
            <person name="Saif S."/>
            <person name="Shea T."/>
            <person name="Sisk P."/>
            <person name="Sykes S."/>
            <person name="Wortman J."/>
            <person name="Nusbaum C."/>
            <person name="Birren B."/>
        </authorList>
    </citation>
    <scope>NUCLEOTIDE SEQUENCE [LARGE SCALE GENOMIC DNA]</scope>
    <source>
        <strain evidence="10">Vietnam Oak-Knoll (FVO)</strain>
    </source>
</reference>
<dbReference type="OrthoDB" id="10250354at2759"/>
<comment type="subcellular location">
    <subcellularLocation>
        <location evidence="1">Membrane</location>
        <topology evidence="1">Multi-pass membrane protein</topology>
    </subcellularLocation>
</comment>